<organism evidence="2 3">
    <name type="scientific">Aetokthonos hydrillicola Thurmond2011</name>
    <dbReference type="NCBI Taxonomy" id="2712845"/>
    <lineage>
        <taxon>Bacteria</taxon>
        <taxon>Bacillati</taxon>
        <taxon>Cyanobacteriota</taxon>
        <taxon>Cyanophyceae</taxon>
        <taxon>Nostocales</taxon>
        <taxon>Hapalosiphonaceae</taxon>
        <taxon>Aetokthonos</taxon>
    </lineage>
</organism>
<keyword evidence="3" id="KW-1185">Reference proteome</keyword>
<protein>
    <submittedName>
        <fullName evidence="2">Uncharacterized protein</fullName>
    </submittedName>
</protein>
<evidence type="ECO:0000256" key="1">
    <source>
        <dbReference type="SAM" id="Phobius"/>
    </source>
</evidence>
<dbReference type="RefSeq" id="WP_310834480.1">
    <property type="nucleotide sequence ID" value="NZ_JAALHA020000037.1"/>
</dbReference>
<keyword evidence="1" id="KW-1133">Transmembrane helix</keyword>
<name>A0AAP5II05_9CYAN</name>
<feature type="transmembrane region" description="Helical" evidence="1">
    <location>
        <begin position="6"/>
        <end position="24"/>
    </location>
</feature>
<dbReference type="Proteomes" id="UP000667802">
    <property type="component" value="Unassembled WGS sequence"/>
</dbReference>
<reference evidence="3" key="1">
    <citation type="journal article" date="2021" name="Science">
        <title>Hunting the eagle killer: A cyanobacterial neurotoxin causes vacuolar myelinopathy.</title>
        <authorList>
            <person name="Breinlinger S."/>
            <person name="Phillips T.J."/>
            <person name="Haram B.N."/>
            <person name="Mares J."/>
            <person name="Martinez Yerena J.A."/>
            <person name="Hrouzek P."/>
            <person name="Sobotka R."/>
            <person name="Henderson W.M."/>
            <person name="Schmieder P."/>
            <person name="Williams S.M."/>
            <person name="Lauderdale J.D."/>
            <person name="Wilde H.D."/>
            <person name="Gerrin W."/>
            <person name="Kust A."/>
            <person name="Washington J.W."/>
            <person name="Wagner C."/>
            <person name="Geier B."/>
            <person name="Liebeke M."/>
            <person name="Enke H."/>
            <person name="Niedermeyer T.H.J."/>
            <person name="Wilde S.B."/>
        </authorList>
    </citation>
    <scope>NUCLEOTIDE SEQUENCE [LARGE SCALE GENOMIC DNA]</scope>
    <source>
        <strain evidence="3">Thurmond2011</strain>
    </source>
</reference>
<keyword evidence="1" id="KW-0472">Membrane</keyword>
<comment type="caution">
    <text evidence="2">The sequence shown here is derived from an EMBL/GenBank/DDBJ whole genome shotgun (WGS) entry which is preliminary data.</text>
</comment>
<proteinExistence type="predicted"/>
<evidence type="ECO:0000313" key="3">
    <source>
        <dbReference type="Proteomes" id="UP000667802"/>
    </source>
</evidence>
<keyword evidence="1" id="KW-0812">Transmembrane</keyword>
<evidence type="ECO:0000313" key="2">
    <source>
        <dbReference type="EMBL" id="MDR9900658.1"/>
    </source>
</evidence>
<sequence length="138" mass="15688">MNIHTSFGFSIELFVIVFSFYCWLITPVQKLTHTAEQAASLPVRETTDGSKPEIRNSSDFISATGDWEKIWEDFKFHEIKKLANYLKKSGFISDSINFKQKGITKAFLLEAISKTLPNSKDEIIYFVTSNGLGIQKNV</sequence>
<dbReference type="EMBL" id="JAALHA020000037">
    <property type="protein sequence ID" value="MDR9900658.1"/>
    <property type="molecule type" value="Genomic_DNA"/>
</dbReference>
<gene>
    <name evidence="2" type="ORF">G7B40_039915</name>
</gene>
<accession>A0AAP5II05</accession>
<dbReference type="AlphaFoldDB" id="A0AAP5II05"/>